<feature type="compositionally biased region" description="Pro residues" evidence="1">
    <location>
        <begin position="196"/>
        <end position="227"/>
    </location>
</feature>
<feature type="region of interest" description="Disordered" evidence="1">
    <location>
        <begin position="157"/>
        <end position="365"/>
    </location>
</feature>
<feature type="compositionally biased region" description="Pro residues" evidence="1">
    <location>
        <begin position="176"/>
        <end position="187"/>
    </location>
</feature>
<feature type="compositionally biased region" description="Polar residues" evidence="1">
    <location>
        <begin position="239"/>
        <end position="255"/>
    </location>
</feature>
<dbReference type="EMBL" id="JAUEPO010000005">
    <property type="protein sequence ID" value="KAK3321461.1"/>
    <property type="molecule type" value="Genomic_DNA"/>
</dbReference>
<evidence type="ECO:0000313" key="3">
    <source>
        <dbReference type="Proteomes" id="UP001286456"/>
    </source>
</evidence>
<sequence>MSPAGLLGVDLVVPIASDVGSDQEKRKLGVGEITAEAGPGVQSAVLLHPDEVLLDGALLGEALRHLGISLRAEMRGASGSDHRLTEITFSIYQRSTAQQSHSDKILSASTARWRLISSTFAISLQLGQILTSHQLHSRPRGSIKTAIASTVTVCAERARAPPPNREAREVCEAPKQPSPVSIPPPESAPATAPVTAPTPTPTPTMPSPVPTPAPEPVATPVRSPPRGPAALRAPPTGPSATRNFTAPAAPQSTPANRPPPQTPNGPSRPDITSPTVPPSGPRGYIAPRGGGFPARGGRGAWPSMPPRHMPGPSVSPTLAPTAPSGIPTGPRAATSSGPVHSPSGPRPFNPPTGPAAHNPPPRQTLAQSLISSMPAIIPGGRLDPSSTGMVTGVTPDLEARFRKHQDEEERIREDLKVKEEKLRKQERQWARMQRESRSFELKSDLSERSLKNLAGEGAGGAAF</sequence>
<organism evidence="2 3">
    <name type="scientific">Cercophora scortea</name>
    <dbReference type="NCBI Taxonomy" id="314031"/>
    <lineage>
        <taxon>Eukaryota</taxon>
        <taxon>Fungi</taxon>
        <taxon>Dikarya</taxon>
        <taxon>Ascomycota</taxon>
        <taxon>Pezizomycotina</taxon>
        <taxon>Sordariomycetes</taxon>
        <taxon>Sordariomycetidae</taxon>
        <taxon>Sordariales</taxon>
        <taxon>Lasiosphaeriaceae</taxon>
        <taxon>Cercophora</taxon>
    </lineage>
</organism>
<accession>A0AAE0IAH6</accession>
<reference evidence="2" key="1">
    <citation type="journal article" date="2023" name="Mol. Phylogenet. Evol.">
        <title>Genome-scale phylogeny and comparative genomics of the fungal order Sordariales.</title>
        <authorList>
            <person name="Hensen N."/>
            <person name="Bonometti L."/>
            <person name="Westerberg I."/>
            <person name="Brannstrom I.O."/>
            <person name="Guillou S."/>
            <person name="Cros-Aarteil S."/>
            <person name="Calhoun S."/>
            <person name="Haridas S."/>
            <person name="Kuo A."/>
            <person name="Mondo S."/>
            <person name="Pangilinan J."/>
            <person name="Riley R."/>
            <person name="LaButti K."/>
            <person name="Andreopoulos B."/>
            <person name="Lipzen A."/>
            <person name="Chen C."/>
            <person name="Yan M."/>
            <person name="Daum C."/>
            <person name="Ng V."/>
            <person name="Clum A."/>
            <person name="Steindorff A."/>
            <person name="Ohm R.A."/>
            <person name="Martin F."/>
            <person name="Silar P."/>
            <person name="Natvig D.O."/>
            <person name="Lalanne C."/>
            <person name="Gautier V."/>
            <person name="Ament-Velasquez S.L."/>
            <person name="Kruys A."/>
            <person name="Hutchinson M.I."/>
            <person name="Powell A.J."/>
            <person name="Barry K."/>
            <person name="Miller A.N."/>
            <person name="Grigoriev I.V."/>
            <person name="Debuchy R."/>
            <person name="Gladieux P."/>
            <person name="Hiltunen Thoren M."/>
            <person name="Johannesson H."/>
        </authorList>
    </citation>
    <scope>NUCLEOTIDE SEQUENCE</scope>
    <source>
        <strain evidence="2">SMH4131-1</strain>
    </source>
</reference>
<evidence type="ECO:0000256" key="1">
    <source>
        <dbReference type="SAM" id="MobiDB-lite"/>
    </source>
</evidence>
<feature type="compositionally biased region" description="Gly residues" evidence="1">
    <location>
        <begin position="288"/>
        <end position="299"/>
    </location>
</feature>
<feature type="region of interest" description="Disordered" evidence="1">
    <location>
        <begin position="421"/>
        <end position="463"/>
    </location>
</feature>
<feature type="compositionally biased region" description="Basic and acidic residues" evidence="1">
    <location>
        <begin position="421"/>
        <end position="450"/>
    </location>
</feature>
<proteinExistence type="predicted"/>
<name>A0AAE0IAH6_9PEZI</name>
<reference evidence="2" key="2">
    <citation type="submission" date="2023-06" db="EMBL/GenBank/DDBJ databases">
        <authorList>
            <consortium name="Lawrence Berkeley National Laboratory"/>
            <person name="Haridas S."/>
            <person name="Hensen N."/>
            <person name="Bonometti L."/>
            <person name="Westerberg I."/>
            <person name="Brannstrom I.O."/>
            <person name="Guillou S."/>
            <person name="Cros-Aarteil S."/>
            <person name="Calhoun S."/>
            <person name="Kuo A."/>
            <person name="Mondo S."/>
            <person name="Pangilinan J."/>
            <person name="Riley R."/>
            <person name="Labutti K."/>
            <person name="Andreopoulos B."/>
            <person name="Lipzen A."/>
            <person name="Chen C."/>
            <person name="Yanf M."/>
            <person name="Daum C."/>
            <person name="Ng V."/>
            <person name="Clum A."/>
            <person name="Steindorff A."/>
            <person name="Ohm R."/>
            <person name="Martin F."/>
            <person name="Silar P."/>
            <person name="Natvig D."/>
            <person name="Lalanne C."/>
            <person name="Gautier V."/>
            <person name="Ament-Velasquez S.L."/>
            <person name="Kruys A."/>
            <person name="Hutchinson M.I."/>
            <person name="Powell A.J."/>
            <person name="Barry K."/>
            <person name="Miller A.N."/>
            <person name="Grigoriev I.V."/>
            <person name="Debuchy R."/>
            <person name="Gladieux P."/>
            <person name="Thoren M.H."/>
            <person name="Johannesson H."/>
        </authorList>
    </citation>
    <scope>NUCLEOTIDE SEQUENCE</scope>
    <source>
        <strain evidence="2">SMH4131-1</strain>
    </source>
</reference>
<evidence type="ECO:0000313" key="2">
    <source>
        <dbReference type="EMBL" id="KAK3321461.1"/>
    </source>
</evidence>
<comment type="caution">
    <text evidence="2">The sequence shown here is derived from an EMBL/GenBank/DDBJ whole genome shotgun (WGS) entry which is preliminary data.</text>
</comment>
<gene>
    <name evidence="2" type="ORF">B0T19DRAFT_466838</name>
</gene>
<dbReference type="Proteomes" id="UP001286456">
    <property type="component" value="Unassembled WGS sequence"/>
</dbReference>
<dbReference type="AlphaFoldDB" id="A0AAE0IAH6"/>
<keyword evidence="3" id="KW-1185">Reference proteome</keyword>
<protein>
    <submittedName>
        <fullName evidence="2">Uncharacterized protein</fullName>
    </submittedName>
</protein>
<feature type="compositionally biased region" description="Pro residues" evidence="1">
    <location>
        <begin position="344"/>
        <end position="362"/>
    </location>
</feature>